<name>A0ABU6R9K2_9FABA</name>
<proteinExistence type="predicted"/>
<evidence type="ECO:0000256" key="1">
    <source>
        <dbReference type="SAM" id="MobiDB-lite"/>
    </source>
</evidence>
<feature type="compositionally biased region" description="Basic and acidic residues" evidence="1">
    <location>
        <begin position="102"/>
        <end position="119"/>
    </location>
</feature>
<dbReference type="Proteomes" id="UP001341840">
    <property type="component" value="Unassembled WGS sequence"/>
</dbReference>
<protein>
    <submittedName>
        <fullName evidence="2">Uncharacterized protein</fullName>
    </submittedName>
</protein>
<reference evidence="2 3" key="1">
    <citation type="journal article" date="2023" name="Plants (Basel)">
        <title>Bridging the Gap: Combining Genomics and Transcriptomics Approaches to Understand Stylosanthes scabra, an Orphan Legume from the Brazilian Caatinga.</title>
        <authorList>
            <person name="Ferreira-Neto J.R.C."/>
            <person name="da Silva M.D."/>
            <person name="Binneck E."/>
            <person name="de Melo N.F."/>
            <person name="da Silva R.H."/>
            <person name="de Melo A.L.T.M."/>
            <person name="Pandolfi V."/>
            <person name="Bustamante F.O."/>
            <person name="Brasileiro-Vidal A.C."/>
            <person name="Benko-Iseppon A.M."/>
        </authorList>
    </citation>
    <scope>NUCLEOTIDE SEQUENCE [LARGE SCALE GENOMIC DNA]</scope>
    <source>
        <tissue evidence="2">Leaves</tissue>
    </source>
</reference>
<evidence type="ECO:0000313" key="3">
    <source>
        <dbReference type="Proteomes" id="UP001341840"/>
    </source>
</evidence>
<sequence length="281" mass="32474">MVKGSSIYKCWNGPMRTHGGFIYVRKGVEISNWACRPRSDAYAWLHVMRTHKLLQWPSRFYCDLFVPFALSDHFRSELCLLYPETLKHTHQGIVQNGKMFKTQKDDENRILSRRPRPDSSTEDEDVVVKFAKNIFFLAHRKHKNKQGCSAMTTTKSTPNKSPSPSSSTTHPKSKHVSLQTPQRIIQESPKNTKFQNKKKRSNLLFTITMTLKDTQINKSRLYAPAPFSRAMARARISESWNVISTLVPPSRQDFKFLLLESQDKNELKLGGDWKPFATLMI</sequence>
<feature type="region of interest" description="Disordered" evidence="1">
    <location>
        <begin position="100"/>
        <end position="123"/>
    </location>
</feature>
<gene>
    <name evidence="2" type="ORF">PIB30_021703</name>
</gene>
<comment type="caution">
    <text evidence="2">The sequence shown here is derived from an EMBL/GenBank/DDBJ whole genome shotgun (WGS) entry which is preliminary data.</text>
</comment>
<keyword evidence="3" id="KW-1185">Reference proteome</keyword>
<feature type="compositionally biased region" description="Low complexity" evidence="1">
    <location>
        <begin position="152"/>
        <end position="170"/>
    </location>
</feature>
<feature type="compositionally biased region" description="Polar residues" evidence="1">
    <location>
        <begin position="176"/>
        <end position="193"/>
    </location>
</feature>
<evidence type="ECO:0000313" key="2">
    <source>
        <dbReference type="EMBL" id="MED6120539.1"/>
    </source>
</evidence>
<organism evidence="2 3">
    <name type="scientific">Stylosanthes scabra</name>
    <dbReference type="NCBI Taxonomy" id="79078"/>
    <lineage>
        <taxon>Eukaryota</taxon>
        <taxon>Viridiplantae</taxon>
        <taxon>Streptophyta</taxon>
        <taxon>Embryophyta</taxon>
        <taxon>Tracheophyta</taxon>
        <taxon>Spermatophyta</taxon>
        <taxon>Magnoliopsida</taxon>
        <taxon>eudicotyledons</taxon>
        <taxon>Gunneridae</taxon>
        <taxon>Pentapetalae</taxon>
        <taxon>rosids</taxon>
        <taxon>fabids</taxon>
        <taxon>Fabales</taxon>
        <taxon>Fabaceae</taxon>
        <taxon>Papilionoideae</taxon>
        <taxon>50 kb inversion clade</taxon>
        <taxon>dalbergioids sensu lato</taxon>
        <taxon>Dalbergieae</taxon>
        <taxon>Pterocarpus clade</taxon>
        <taxon>Stylosanthes</taxon>
    </lineage>
</organism>
<accession>A0ABU6R9K2</accession>
<dbReference type="EMBL" id="JASCZI010030280">
    <property type="protein sequence ID" value="MED6120539.1"/>
    <property type="molecule type" value="Genomic_DNA"/>
</dbReference>
<feature type="region of interest" description="Disordered" evidence="1">
    <location>
        <begin position="146"/>
        <end position="193"/>
    </location>
</feature>